<accession>A0ABN1M9I9</accession>
<evidence type="ECO:0000313" key="1">
    <source>
        <dbReference type="EMBL" id="GAA0865957.1"/>
    </source>
</evidence>
<sequence length="52" mass="6129">MDKHIRILKIMEDLKELDDDKLQIVQKAVDSCYVVQKLKSIPIDSEFLKQIN</sequence>
<dbReference type="Proteomes" id="UP001400965">
    <property type="component" value="Unassembled WGS sequence"/>
</dbReference>
<comment type="caution">
    <text evidence="1">The sequence shown here is derived from an EMBL/GenBank/DDBJ whole genome shotgun (WGS) entry which is preliminary data.</text>
</comment>
<gene>
    <name evidence="1" type="ORF">GCM10008917_25510</name>
</gene>
<proteinExistence type="predicted"/>
<protein>
    <submittedName>
        <fullName evidence="1">Uncharacterized protein</fullName>
    </submittedName>
</protein>
<name>A0ABN1M9I9_9FIRM</name>
<organism evidence="1 2">
    <name type="scientific">Paraclostridium tenue</name>
    <dbReference type="NCBI Taxonomy" id="1737"/>
    <lineage>
        <taxon>Bacteria</taxon>
        <taxon>Bacillati</taxon>
        <taxon>Bacillota</taxon>
        <taxon>Clostridia</taxon>
        <taxon>Peptostreptococcales</taxon>
        <taxon>Peptostreptococcaceae</taxon>
        <taxon>Paraclostridium</taxon>
    </lineage>
</organism>
<keyword evidence="2" id="KW-1185">Reference proteome</keyword>
<dbReference type="EMBL" id="BAAACP010000020">
    <property type="protein sequence ID" value="GAA0865957.1"/>
    <property type="molecule type" value="Genomic_DNA"/>
</dbReference>
<dbReference type="RefSeq" id="WP_346046628.1">
    <property type="nucleotide sequence ID" value="NZ_BAAACP010000020.1"/>
</dbReference>
<evidence type="ECO:0000313" key="2">
    <source>
        <dbReference type="Proteomes" id="UP001400965"/>
    </source>
</evidence>
<reference evidence="1 2" key="1">
    <citation type="journal article" date="2019" name="Int. J. Syst. Evol. Microbiol.">
        <title>The Global Catalogue of Microorganisms (GCM) 10K type strain sequencing project: providing services to taxonomists for standard genome sequencing and annotation.</title>
        <authorList>
            <consortium name="The Broad Institute Genomics Platform"/>
            <consortium name="The Broad Institute Genome Sequencing Center for Infectious Disease"/>
            <person name="Wu L."/>
            <person name="Ma J."/>
        </authorList>
    </citation>
    <scope>NUCLEOTIDE SEQUENCE [LARGE SCALE GENOMIC DNA]</scope>
    <source>
        <strain evidence="1 2">JCM 6486</strain>
    </source>
</reference>